<feature type="compositionally biased region" description="Basic and acidic residues" evidence="1">
    <location>
        <begin position="206"/>
        <end position="215"/>
    </location>
</feature>
<evidence type="ECO:0000256" key="1">
    <source>
        <dbReference type="SAM" id="MobiDB-lite"/>
    </source>
</evidence>
<proteinExistence type="predicted"/>
<protein>
    <submittedName>
        <fullName evidence="2">Uncharacterized protein</fullName>
    </submittedName>
</protein>
<dbReference type="OrthoDB" id="10467510at2759"/>
<dbReference type="Proteomes" id="UP000184330">
    <property type="component" value="Unassembled WGS sequence"/>
</dbReference>
<evidence type="ECO:0000313" key="3">
    <source>
        <dbReference type="Proteomes" id="UP000184330"/>
    </source>
</evidence>
<accession>A0A1L7XQR1</accession>
<keyword evidence="3" id="KW-1185">Reference proteome</keyword>
<name>A0A1L7XQR1_9HELO</name>
<gene>
    <name evidence="2" type="ORF">PAC_17244</name>
</gene>
<dbReference type="EMBL" id="FJOG01000043">
    <property type="protein sequence ID" value="CZR67345.1"/>
    <property type="molecule type" value="Genomic_DNA"/>
</dbReference>
<evidence type="ECO:0000313" key="2">
    <source>
        <dbReference type="EMBL" id="CZR67345.1"/>
    </source>
</evidence>
<feature type="region of interest" description="Disordered" evidence="1">
    <location>
        <begin position="203"/>
        <end position="224"/>
    </location>
</feature>
<sequence length="224" mass="26315">MGKRGRRRNCQQTQYQDEGQEAQDCSDHQRGIHKPQGFKQNHNPFEKHFRPHPPYGAMNPNPNRNPFAKLHHNPHPNPTFNPPCGQRAHTRLNQTYRGYNWENHHLILKRRIIQALNTVVRQINIFLPDNDAYPSSDSDTEEEMDWQPEHEVIIPQPFEVVYPWPAGIGNNVDFERPPWGDGGNEDVELKLEKGTWMANSVRRRTRYEAGRKRDWDEESMPDSP</sequence>
<reference evidence="2 3" key="1">
    <citation type="submission" date="2016-03" db="EMBL/GenBank/DDBJ databases">
        <authorList>
            <person name="Ploux O."/>
        </authorList>
    </citation>
    <scope>NUCLEOTIDE SEQUENCE [LARGE SCALE GENOMIC DNA]</scope>
    <source>
        <strain evidence="2 3">UAMH 11012</strain>
    </source>
</reference>
<organism evidence="2 3">
    <name type="scientific">Phialocephala subalpina</name>
    <dbReference type="NCBI Taxonomy" id="576137"/>
    <lineage>
        <taxon>Eukaryota</taxon>
        <taxon>Fungi</taxon>
        <taxon>Dikarya</taxon>
        <taxon>Ascomycota</taxon>
        <taxon>Pezizomycotina</taxon>
        <taxon>Leotiomycetes</taxon>
        <taxon>Helotiales</taxon>
        <taxon>Mollisiaceae</taxon>
        <taxon>Phialocephala</taxon>
        <taxon>Phialocephala fortinii species complex</taxon>
    </lineage>
</organism>
<feature type="region of interest" description="Disordered" evidence="1">
    <location>
        <begin position="1"/>
        <end position="51"/>
    </location>
</feature>
<dbReference type="AlphaFoldDB" id="A0A1L7XQR1"/>